<comment type="similarity">
    <text evidence="1">Belongs to the REF/SRPP family.</text>
</comment>
<evidence type="ECO:0000313" key="3">
    <source>
        <dbReference type="Proteomes" id="UP001177003"/>
    </source>
</evidence>
<keyword evidence="3" id="KW-1185">Reference proteome</keyword>
<gene>
    <name evidence="2" type="ORF">LSALG_LOCUS41821</name>
</gene>
<evidence type="ECO:0000313" key="2">
    <source>
        <dbReference type="EMBL" id="CAI9303376.1"/>
    </source>
</evidence>
<sequence>MLSLVVKRHGYNRLHVPDVPVNVLKFFDRKTAESVSKAKSISVASDTKNDVGVVETASGLVKTAYTKIEPTAKELLVKYEPVAEEHAASAWQSVNKQSSEEGYKASSYLPLVPSEKIAKVFKAPDPEEEEEEHVQEPVVPSGAEELCTLININTQ</sequence>
<dbReference type="PANTHER" id="PTHR33732:SF9">
    <property type="entry name" value="REF_SRPP-LIKE PROTEIN OS05G0151300_LOC_OS05G05940"/>
    <property type="match status" value="1"/>
</dbReference>
<evidence type="ECO:0000256" key="1">
    <source>
        <dbReference type="ARBA" id="ARBA00009737"/>
    </source>
</evidence>
<protein>
    <submittedName>
        <fullName evidence="2">Uncharacterized protein</fullName>
    </submittedName>
</protein>
<dbReference type="AlphaFoldDB" id="A0AA36A3Y9"/>
<organism evidence="2 3">
    <name type="scientific">Lactuca saligna</name>
    <name type="common">Willowleaf lettuce</name>
    <dbReference type="NCBI Taxonomy" id="75948"/>
    <lineage>
        <taxon>Eukaryota</taxon>
        <taxon>Viridiplantae</taxon>
        <taxon>Streptophyta</taxon>
        <taxon>Embryophyta</taxon>
        <taxon>Tracheophyta</taxon>
        <taxon>Spermatophyta</taxon>
        <taxon>Magnoliopsida</taxon>
        <taxon>eudicotyledons</taxon>
        <taxon>Gunneridae</taxon>
        <taxon>Pentapetalae</taxon>
        <taxon>asterids</taxon>
        <taxon>campanulids</taxon>
        <taxon>Asterales</taxon>
        <taxon>Asteraceae</taxon>
        <taxon>Cichorioideae</taxon>
        <taxon>Cichorieae</taxon>
        <taxon>Lactucinae</taxon>
        <taxon>Lactuca</taxon>
    </lineage>
</organism>
<dbReference type="Proteomes" id="UP001177003">
    <property type="component" value="Chromosome 9"/>
</dbReference>
<reference evidence="2" key="1">
    <citation type="submission" date="2023-04" db="EMBL/GenBank/DDBJ databases">
        <authorList>
            <person name="Vijverberg K."/>
            <person name="Xiong W."/>
            <person name="Schranz E."/>
        </authorList>
    </citation>
    <scope>NUCLEOTIDE SEQUENCE</scope>
</reference>
<proteinExistence type="inferred from homology"/>
<accession>A0AA36A3Y9</accession>
<dbReference type="InterPro" id="IPR008802">
    <property type="entry name" value="REF"/>
</dbReference>
<dbReference type="PANTHER" id="PTHR33732">
    <property type="entry name" value="REF/SRPP-LIKE PROTEIN OS05G0151300/LOC_OS05G05940"/>
    <property type="match status" value="1"/>
</dbReference>
<name>A0AA36A3Y9_LACSI</name>
<dbReference type="Pfam" id="PF05755">
    <property type="entry name" value="REF"/>
    <property type="match status" value="1"/>
</dbReference>
<dbReference type="EMBL" id="OX465085">
    <property type="protein sequence ID" value="CAI9303376.1"/>
    <property type="molecule type" value="Genomic_DNA"/>
</dbReference>